<dbReference type="EMBL" id="SLUB01000002">
    <property type="protein sequence ID" value="THE14994.1"/>
    <property type="molecule type" value="Genomic_DNA"/>
</dbReference>
<keyword evidence="1" id="KW-1133">Transmembrane helix</keyword>
<dbReference type="InterPro" id="IPR027463">
    <property type="entry name" value="AcrB_DN_DC_subdom"/>
</dbReference>
<evidence type="ECO:0000313" key="3">
    <source>
        <dbReference type="Proteomes" id="UP000306477"/>
    </source>
</evidence>
<feature type="transmembrane region" description="Helical" evidence="1">
    <location>
        <begin position="861"/>
        <end position="881"/>
    </location>
</feature>
<protein>
    <submittedName>
        <fullName evidence="2">Efflux RND transporter permease subunit</fullName>
    </submittedName>
</protein>
<feature type="transmembrane region" description="Helical" evidence="1">
    <location>
        <begin position="12"/>
        <end position="30"/>
    </location>
</feature>
<feature type="transmembrane region" description="Helical" evidence="1">
    <location>
        <begin position="964"/>
        <end position="990"/>
    </location>
</feature>
<dbReference type="STRING" id="1033734.GCA_000285535_04218"/>
<dbReference type="Gene3D" id="1.20.1640.10">
    <property type="entry name" value="Multidrug efflux transporter AcrB transmembrane domain"/>
    <property type="match status" value="2"/>
</dbReference>
<dbReference type="GO" id="GO:0042910">
    <property type="term" value="F:xenobiotic transmembrane transporter activity"/>
    <property type="evidence" value="ECO:0007669"/>
    <property type="project" value="TreeGrafter"/>
</dbReference>
<feature type="transmembrane region" description="Helical" evidence="1">
    <location>
        <begin position="455"/>
        <end position="486"/>
    </location>
</feature>
<evidence type="ECO:0000313" key="2">
    <source>
        <dbReference type="EMBL" id="THE14994.1"/>
    </source>
</evidence>
<keyword evidence="1" id="KW-0472">Membrane</keyword>
<keyword evidence="1" id="KW-0812">Transmembrane</keyword>
<proteinExistence type="predicted"/>
<gene>
    <name evidence="2" type="ORF">E1I69_01390</name>
</gene>
<keyword evidence="3" id="KW-1185">Reference proteome</keyword>
<dbReference type="InterPro" id="IPR001036">
    <property type="entry name" value="Acrflvin-R"/>
</dbReference>
<evidence type="ECO:0000256" key="1">
    <source>
        <dbReference type="SAM" id="Phobius"/>
    </source>
</evidence>
<feature type="transmembrane region" description="Helical" evidence="1">
    <location>
        <begin position="356"/>
        <end position="376"/>
    </location>
</feature>
<dbReference type="SUPFAM" id="SSF82693">
    <property type="entry name" value="Multidrug efflux transporter AcrB pore domain, PN1, PN2, PC1 and PC2 subdomains"/>
    <property type="match status" value="2"/>
</dbReference>
<dbReference type="Pfam" id="PF00873">
    <property type="entry name" value="ACR_tran"/>
    <property type="match status" value="1"/>
</dbReference>
<dbReference type="Gene3D" id="3.30.70.1320">
    <property type="entry name" value="Multidrug efflux transporter AcrB pore domain like"/>
    <property type="match status" value="1"/>
</dbReference>
<accession>A0A4S3PZ94</accession>
<feature type="transmembrane region" description="Helical" evidence="1">
    <location>
        <begin position="427"/>
        <end position="449"/>
    </location>
</feature>
<feature type="transmembrane region" description="Helical" evidence="1">
    <location>
        <begin position="519"/>
        <end position="537"/>
    </location>
</feature>
<dbReference type="RefSeq" id="WP_136377850.1">
    <property type="nucleotide sequence ID" value="NZ_SLUB01000002.1"/>
</dbReference>
<dbReference type="SUPFAM" id="SSF82866">
    <property type="entry name" value="Multidrug efflux transporter AcrB transmembrane domain"/>
    <property type="match status" value="2"/>
</dbReference>
<feature type="transmembrane region" description="Helical" evidence="1">
    <location>
        <begin position="382"/>
        <end position="406"/>
    </location>
</feature>
<dbReference type="GO" id="GO:0005886">
    <property type="term" value="C:plasma membrane"/>
    <property type="evidence" value="ECO:0007669"/>
    <property type="project" value="TreeGrafter"/>
</dbReference>
<reference evidence="2 3" key="1">
    <citation type="journal article" date="2019" name="Indoor Air">
        <title>Impacts of indoor surface finishes on bacterial viability.</title>
        <authorList>
            <person name="Hu J."/>
            <person name="Maamar S.B."/>
            <person name="Glawe A.J."/>
            <person name="Gottel N."/>
            <person name="Gilbert J.A."/>
            <person name="Hartmann E.M."/>
        </authorList>
    </citation>
    <scope>NUCLEOTIDE SEQUENCE [LARGE SCALE GENOMIC DNA]</scope>
    <source>
        <strain evidence="2 3">AF060A6</strain>
    </source>
</reference>
<dbReference type="Gene3D" id="3.30.2090.10">
    <property type="entry name" value="Multidrug efflux transporter AcrB TolC docking domain, DN and DC subdomains"/>
    <property type="match status" value="2"/>
</dbReference>
<organism evidence="2 3">
    <name type="scientific">Bacillus timonensis</name>
    <dbReference type="NCBI Taxonomy" id="1033734"/>
    <lineage>
        <taxon>Bacteria</taxon>
        <taxon>Bacillati</taxon>
        <taxon>Bacillota</taxon>
        <taxon>Bacilli</taxon>
        <taxon>Bacillales</taxon>
        <taxon>Bacillaceae</taxon>
        <taxon>Bacillus</taxon>
    </lineage>
</organism>
<feature type="transmembrane region" description="Helical" evidence="1">
    <location>
        <begin position="935"/>
        <end position="952"/>
    </location>
</feature>
<feature type="transmembrane region" description="Helical" evidence="1">
    <location>
        <begin position="835"/>
        <end position="854"/>
    </location>
</feature>
<dbReference type="AlphaFoldDB" id="A0A4S3PZ94"/>
<name>A0A4S3PZ94_9BACI</name>
<feature type="transmembrane region" description="Helical" evidence="1">
    <location>
        <begin position="333"/>
        <end position="349"/>
    </location>
</feature>
<dbReference type="Gene3D" id="3.30.70.1440">
    <property type="entry name" value="Multidrug efflux transporter AcrB pore domain"/>
    <property type="match status" value="1"/>
</dbReference>
<dbReference type="Proteomes" id="UP000306477">
    <property type="component" value="Unassembled WGS sequence"/>
</dbReference>
<dbReference type="PRINTS" id="PR00702">
    <property type="entry name" value="ACRIFLAVINRP"/>
</dbReference>
<dbReference type="PANTHER" id="PTHR32063:SF0">
    <property type="entry name" value="SWARMING MOTILITY PROTEIN SWRC"/>
    <property type="match status" value="1"/>
</dbReference>
<comment type="caution">
    <text evidence="2">The sequence shown here is derived from an EMBL/GenBank/DDBJ whole genome shotgun (WGS) entry which is preliminary data.</text>
</comment>
<dbReference type="Gene3D" id="3.30.70.1430">
    <property type="entry name" value="Multidrug efflux transporter AcrB pore domain"/>
    <property type="match status" value="2"/>
</dbReference>
<dbReference type="OrthoDB" id="9757876at2"/>
<feature type="transmembrane region" description="Helical" evidence="1">
    <location>
        <begin position="887"/>
        <end position="908"/>
    </location>
</feature>
<dbReference type="SUPFAM" id="SSF82714">
    <property type="entry name" value="Multidrug efflux transporter AcrB TolC docking domain, DN and DC subdomains"/>
    <property type="match status" value="1"/>
</dbReference>
<sequence>MKLLKFIVQRKILITLMIFLVTVLGGYSLLKVDKELMPPVKLDGAFVEIYAGEMAAIEVERTITTPIEQRILAMDGIEGVQSTTNIGRTTLDLTFETGRGEEIYKEVESVIASAKSEFPNITDIASGQYGGSQSYEFFMDVSGGNMEDMSTFAKDILEPRLEALPEVRDVLLTGIMEQEAAIKIDREKLQEHNLEVSQVVAAIQQSDGEATLGELQNDKGSPSLRWSSRIESVKDIENISFPTENGPVLLKDVATITIQPLDNNSYVWKNGSQDFILVQIGRVSNVTQIEMAKAIRAEVKKIQSEGLLNHLALNEVVAQADYVSESIDGVKDNILIGGVIAIAILLLFLRNIRATFIIALSIPSSVLLTFTAMWLFDYSFNMLTLLGLGLGIGMMVDSSIVILEAIYKKKELGFGRFESVIEGTKEVASAVIASMLTTIVVFLPIGLIGGEMGEFVIMLSAVVAITLISSVIISFTLIPSLSEVFLKLRKPSKLKKDSIFMKGYRNVVAWVIKKKRNSFAVVTLFLLMLVGSLFLVSKIPMTIMPDMLNRYAELGVDLEPGLSVEEKQSVVDEINQRLQKVKDVETNYVMDNGSMLYIIINMTKGDHITVEQKEVNENILDTLRTMQENQPVLSVQSAMAGGGGFPVKVNIKGDSFEELQTISNKFADELQKVDGVSAITNSVERTSEEQIVVLKEKEMEEAGLLPSQVKQFIETSFIQMPIGSMQNDNETIPLHLSWTKIPDTKTDLLDMKIPVNGVEMPLSTFIELETIQTPNEIIHSDGERLVTISADIKDRDLGAVNRDIQKVIDEFEIPTGYTLSAGGDLEQQQELMADMIFVFAISIFLVYLVMAVQFNHFGHPLLVMSVIPITIIGVILGLFITQMELNLMSGMGIIMLVGIVLNNAILLIDRTNQLRKEGFTIEESLIGAGNDRIRPIFMTTLTTVGGMLPLALETGASGNYQAPMATVIISGLSFATLITLLLIPAVYRLFSFSRIPETRRARNKLKARSTAKVETAPKI</sequence>
<dbReference type="PANTHER" id="PTHR32063">
    <property type="match status" value="1"/>
</dbReference>